<organism evidence="2 6">
    <name type="scientific">Candidatus Infernicultor aquiphilus</name>
    <dbReference type="NCBI Taxonomy" id="1805029"/>
    <lineage>
        <taxon>Bacteria</taxon>
        <taxon>Pseudomonadati</taxon>
        <taxon>Atribacterota</taxon>
        <taxon>Candidatus Phoenicimicrobiia</taxon>
        <taxon>Candidatus Pheonicimicrobiales</taxon>
        <taxon>Candidatus Phoenicimicrobiaceae</taxon>
        <taxon>Candidatus Infernicultor</taxon>
    </lineage>
</organism>
<protein>
    <recommendedName>
        <fullName evidence="9">NAD(P)/FAD-dependent oxidoreductase</fullName>
    </recommendedName>
</protein>
<evidence type="ECO:0000256" key="1">
    <source>
        <dbReference type="ARBA" id="ARBA00006046"/>
    </source>
</evidence>
<reference evidence="7 8" key="3">
    <citation type="submission" date="2017-09" db="EMBL/GenBank/DDBJ databases">
        <title>Depth-based differentiation of microbial function through sediment-hosted aquifers and enrichment of novel symbionts in the deep terrestrial subsurface.</title>
        <authorList>
            <person name="Probst A.J."/>
            <person name="Ladd B."/>
            <person name="Jarett J.K."/>
            <person name="Geller-Mcgrath D.E."/>
            <person name="Sieber C.M."/>
            <person name="Emerson J.B."/>
            <person name="Anantharaman K."/>
            <person name="Thomas B.C."/>
            <person name="Malmstrom R."/>
            <person name="Stieglmeier M."/>
            <person name="Klingl A."/>
            <person name="Woyke T."/>
            <person name="Ryan C.M."/>
            <person name="Banfield J.F."/>
        </authorList>
    </citation>
    <scope>NUCLEOTIDE SEQUENCE [LARGE SCALE GENOMIC DNA]</scope>
    <source>
        <strain evidence="4">CG_4_10_14_3_um_filter_34_13</strain>
        <strain evidence="5">CG_4_9_14_3_um_filter_33_16</strain>
    </source>
</reference>
<evidence type="ECO:0008006" key="9">
    <source>
        <dbReference type="Google" id="ProtNLM"/>
    </source>
</evidence>
<dbReference type="RefSeq" id="WP_406608592.1">
    <property type="nucleotide sequence ID" value="NZ_PFKO01000393.1"/>
</dbReference>
<evidence type="ECO:0000313" key="5">
    <source>
        <dbReference type="EMBL" id="PJB56001.1"/>
    </source>
</evidence>
<evidence type="ECO:0000313" key="6">
    <source>
        <dbReference type="Proteomes" id="UP000182763"/>
    </source>
</evidence>
<accession>A0A2M8CAC0</accession>
<reference evidence="2 6" key="1">
    <citation type="journal article" date="2016" name="Environ. Microbiol.">
        <title>Genomic resolution of a cold subsurface aquifer community provides metabolic insights for novel microbes adapted to high CO concentrations.</title>
        <authorList>
            <person name="Probst A.J."/>
            <person name="Castelle C.J."/>
            <person name="Singh A."/>
            <person name="Brown C.T."/>
            <person name="Anantharaman K."/>
            <person name="Sharon I."/>
            <person name="Hug L.A."/>
            <person name="Burstein D."/>
            <person name="Emerson J.B."/>
            <person name="Thomas B.C."/>
            <person name="Banfield J.F."/>
        </authorList>
    </citation>
    <scope>NUCLEOTIDE SEQUENCE [LARGE SCALE GENOMIC DNA]</scope>
    <source>
        <strain evidence="2">CG2_30_33_13</strain>
    </source>
</reference>
<sequence>MPKKVIIIGSGISGLSAGSYLQMNGYKTEIFELHDTPGGLCTAWKRKDYLFDGCIHSIGGLNPKFKLYHYWNELINIDQLKIFYHDAFGRYN</sequence>
<comment type="caution">
    <text evidence="2">The sequence shown here is derived from an EMBL/GenBank/DDBJ whole genome shotgun (WGS) entry which is preliminary data.</text>
</comment>
<accession>A0A1J5GU75</accession>
<dbReference type="STRING" id="1805029.AUK42_01445"/>
<proteinExistence type="inferred from homology"/>
<reference evidence="3" key="2">
    <citation type="submission" date="2017-09" db="EMBL/GenBank/DDBJ databases">
        <title>Depth-based differentiation of microbial function through sediment-hosted aquifers and enrichment of novel symbionts in the deep terrestrial subsurface.</title>
        <authorList>
            <person name="Probst A.J."/>
            <person name="Ladd B."/>
            <person name="Jarett J.K."/>
            <person name="Geller-Mcgrath D.E."/>
            <person name="Sieber C.M.K."/>
            <person name="Emerson J.B."/>
            <person name="Anantharaman K."/>
            <person name="Thomas B.C."/>
            <person name="Malmstrom R."/>
            <person name="Stieglmeier M."/>
            <person name="Klingl A."/>
            <person name="Woyke T."/>
            <person name="Ryan C.M."/>
            <person name="Banfield J.F."/>
        </authorList>
    </citation>
    <scope>NUCLEOTIDE SEQUENCE</scope>
    <source>
        <strain evidence="3">CG_4_8_14_3_um_filter_34_18</strain>
    </source>
</reference>
<dbReference type="SUPFAM" id="SSF51905">
    <property type="entry name" value="FAD/NAD(P)-binding domain"/>
    <property type="match status" value="1"/>
</dbReference>
<gene>
    <name evidence="2" type="ORF">AUK42_01445</name>
    <name evidence="5" type="ORF">CO097_06415</name>
    <name evidence="4" type="ORF">COZ07_10655</name>
    <name evidence="3" type="ORF">COZ58_00365</name>
</gene>
<dbReference type="EMBL" id="MNYY01000033">
    <property type="protein sequence ID" value="OIP73138.1"/>
    <property type="molecule type" value="Genomic_DNA"/>
</dbReference>
<evidence type="ECO:0000313" key="4">
    <source>
        <dbReference type="EMBL" id="PIY31051.1"/>
    </source>
</evidence>
<dbReference type="Gene3D" id="3.50.50.60">
    <property type="entry name" value="FAD/NAD(P)-binding domain"/>
    <property type="match status" value="1"/>
</dbReference>
<dbReference type="InterPro" id="IPR036188">
    <property type="entry name" value="FAD/NAD-bd_sf"/>
</dbReference>
<accession>A0A2M7KB19</accession>
<accession>A0A2M7PKU2</accession>
<name>A0A1J5GU75_9BACT</name>
<dbReference type="PRINTS" id="PR00419">
    <property type="entry name" value="ADXRDTASE"/>
</dbReference>
<dbReference type="Proteomes" id="UP000230646">
    <property type="component" value="Unassembled WGS sequence"/>
</dbReference>
<dbReference type="PANTHER" id="PTHR43734:SF3">
    <property type="entry name" value="B-CAROTENE KETOLASE"/>
    <property type="match status" value="1"/>
</dbReference>
<evidence type="ECO:0000313" key="7">
    <source>
        <dbReference type="Proteomes" id="UP000228560"/>
    </source>
</evidence>
<evidence type="ECO:0000313" key="2">
    <source>
        <dbReference type="EMBL" id="OIP73138.1"/>
    </source>
</evidence>
<dbReference type="Pfam" id="PF13450">
    <property type="entry name" value="NAD_binding_8"/>
    <property type="match status" value="1"/>
</dbReference>
<dbReference type="AlphaFoldDB" id="A0A1J5GU75"/>
<dbReference type="EMBL" id="PFIP01000010">
    <property type="protein sequence ID" value="PIX35327.1"/>
    <property type="molecule type" value="Genomic_DNA"/>
</dbReference>
<dbReference type="EMBL" id="PFKO01000393">
    <property type="protein sequence ID" value="PIY31051.1"/>
    <property type="molecule type" value="Genomic_DNA"/>
</dbReference>
<dbReference type="Proteomes" id="UP000228560">
    <property type="component" value="Unassembled WGS sequence"/>
</dbReference>
<evidence type="ECO:0000313" key="3">
    <source>
        <dbReference type="EMBL" id="PIX35327.1"/>
    </source>
</evidence>
<dbReference type="EMBL" id="PFTV01000162">
    <property type="protein sequence ID" value="PJB56001.1"/>
    <property type="molecule type" value="Genomic_DNA"/>
</dbReference>
<evidence type="ECO:0000313" key="8">
    <source>
        <dbReference type="Proteomes" id="UP000230646"/>
    </source>
</evidence>
<dbReference type="Proteomes" id="UP000182763">
    <property type="component" value="Unassembled WGS sequence"/>
</dbReference>
<comment type="similarity">
    <text evidence="1">Belongs to the carotenoid/retinoid oxidoreductase family.</text>
</comment>
<dbReference type="Proteomes" id="UP000231493">
    <property type="component" value="Unassembled WGS sequence"/>
</dbReference>
<dbReference type="PANTHER" id="PTHR43734">
    <property type="entry name" value="PHYTOENE DESATURASE"/>
    <property type="match status" value="1"/>
</dbReference>